<evidence type="ECO:0000313" key="4">
    <source>
        <dbReference type="RefSeq" id="XP_033573255.1"/>
    </source>
</evidence>
<dbReference type="PANTHER" id="PTHR38166">
    <property type="entry name" value="C2H2-TYPE DOMAIN-CONTAINING PROTEIN-RELATED"/>
    <property type="match status" value="1"/>
</dbReference>
<dbReference type="PANTHER" id="PTHR38166:SF1">
    <property type="entry name" value="C2H2-TYPE DOMAIN-CONTAINING PROTEIN"/>
    <property type="match status" value="1"/>
</dbReference>
<dbReference type="OrthoDB" id="4738706at2759"/>
<evidence type="ECO:0000313" key="3">
    <source>
        <dbReference type="Proteomes" id="UP000504636"/>
    </source>
</evidence>
<dbReference type="Proteomes" id="UP000504636">
    <property type="component" value="Unplaced"/>
</dbReference>
<reference evidence="2 4" key="1">
    <citation type="journal article" date="2020" name="Stud. Mycol.">
        <title>101 Dothideomycetes genomes: a test case for predicting lifestyles and emergence of pathogens.</title>
        <authorList>
            <person name="Haridas S."/>
            <person name="Albert R."/>
            <person name="Binder M."/>
            <person name="Bloem J."/>
            <person name="Labutti K."/>
            <person name="Salamov A."/>
            <person name="Andreopoulos B."/>
            <person name="Baker S."/>
            <person name="Barry K."/>
            <person name="Bills G."/>
            <person name="Bluhm B."/>
            <person name="Cannon C."/>
            <person name="Castanera R."/>
            <person name="Culley D."/>
            <person name="Daum C."/>
            <person name="Ezra D."/>
            <person name="Gonzalez J."/>
            <person name="Henrissat B."/>
            <person name="Kuo A."/>
            <person name="Liang C."/>
            <person name="Lipzen A."/>
            <person name="Lutzoni F."/>
            <person name="Magnuson J."/>
            <person name="Mondo S."/>
            <person name="Nolan M."/>
            <person name="Ohm R."/>
            <person name="Pangilinan J."/>
            <person name="Park H.-J."/>
            <person name="Ramirez L."/>
            <person name="Alfaro M."/>
            <person name="Sun H."/>
            <person name="Tritt A."/>
            <person name="Yoshinaga Y."/>
            <person name="Zwiers L.-H."/>
            <person name="Turgeon B."/>
            <person name="Goodwin S."/>
            <person name="Spatafora J."/>
            <person name="Crous P."/>
            <person name="Grigoriev I."/>
        </authorList>
    </citation>
    <scope>NUCLEOTIDE SEQUENCE</scope>
    <source>
        <strain evidence="2 4">CBS 304.34</strain>
    </source>
</reference>
<gene>
    <name evidence="2 4" type="ORF">BDZ99DRAFT_394273</name>
</gene>
<dbReference type="GeneID" id="54456776"/>
<accession>A0A6A6YBU3</accession>
<protein>
    <recommendedName>
        <fullName evidence="5">C2H2-type domain-containing protein</fullName>
    </recommendedName>
</protein>
<dbReference type="RefSeq" id="XP_033573255.1">
    <property type="nucleotide sequence ID" value="XM_033715883.1"/>
</dbReference>
<feature type="region of interest" description="Disordered" evidence="1">
    <location>
        <begin position="15"/>
        <end position="83"/>
    </location>
</feature>
<feature type="non-terminal residue" evidence="2">
    <location>
        <position position="284"/>
    </location>
</feature>
<feature type="compositionally biased region" description="Basic and acidic residues" evidence="1">
    <location>
        <begin position="45"/>
        <end position="57"/>
    </location>
</feature>
<dbReference type="EMBL" id="MU003707">
    <property type="protein sequence ID" value="KAF2806291.1"/>
    <property type="molecule type" value="Genomic_DNA"/>
</dbReference>
<organism evidence="2">
    <name type="scientific">Mytilinidion resinicola</name>
    <dbReference type="NCBI Taxonomy" id="574789"/>
    <lineage>
        <taxon>Eukaryota</taxon>
        <taxon>Fungi</taxon>
        <taxon>Dikarya</taxon>
        <taxon>Ascomycota</taxon>
        <taxon>Pezizomycotina</taxon>
        <taxon>Dothideomycetes</taxon>
        <taxon>Pleosporomycetidae</taxon>
        <taxon>Mytilinidiales</taxon>
        <taxon>Mytilinidiaceae</taxon>
        <taxon>Mytilinidion</taxon>
    </lineage>
</organism>
<feature type="compositionally biased region" description="Polar residues" evidence="1">
    <location>
        <begin position="34"/>
        <end position="44"/>
    </location>
</feature>
<evidence type="ECO:0008006" key="5">
    <source>
        <dbReference type="Google" id="ProtNLM"/>
    </source>
</evidence>
<reference evidence="4" key="3">
    <citation type="submission" date="2025-04" db="UniProtKB">
        <authorList>
            <consortium name="RefSeq"/>
        </authorList>
    </citation>
    <scope>IDENTIFICATION</scope>
    <source>
        <strain evidence="4">CBS 304.34</strain>
    </source>
</reference>
<proteinExistence type="predicted"/>
<keyword evidence="3" id="KW-1185">Reference proteome</keyword>
<evidence type="ECO:0000256" key="1">
    <source>
        <dbReference type="SAM" id="MobiDB-lite"/>
    </source>
</evidence>
<reference evidence="4" key="2">
    <citation type="submission" date="2020-04" db="EMBL/GenBank/DDBJ databases">
        <authorList>
            <consortium name="NCBI Genome Project"/>
        </authorList>
    </citation>
    <scope>NUCLEOTIDE SEQUENCE</scope>
    <source>
        <strain evidence="4">CBS 304.34</strain>
    </source>
</reference>
<dbReference type="AlphaFoldDB" id="A0A6A6YBU3"/>
<name>A0A6A6YBU3_9PEZI</name>
<sequence>MSEFYTIFESTGGVRFHAGTGSFESQETTHHTQESTNTNSQSGDNSKKRSFSDRESNDQNGDEEDDDSSKRRRLGSETNSDLSSHLGLRFACPYYKRNPGRHSTNTSCVYPGFRHVSRVKEHLYRNHALPIACPRCCNTFKSDAELYNHSRAPESCEVQEQRPLDGFNRDQEMRLKSKKRSPTIVTEEEKWKAIYRILFPFDPEADMPSPCKSDLGSSYFSNEFAMFEVFSRRELPRLVQTGLEVIVEQETQPLEDRLKSQLVEIVRNSQAQLFSMYQQSRIAL</sequence>
<evidence type="ECO:0000313" key="2">
    <source>
        <dbReference type="EMBL" id="KAF2806291.1"/>
    </source>
</evidence>